<evidence type="ECO:0000256" key="1">
    <source>
        <dbReference type="SAM" id="Phobius"/>
    </source>
</evidence>
<name>A0ABT3PZX1_9BACT</name>
<dbReference type="RefSeq" id="WP_265790072.1">
    <property type="nucleotide sequence ID" value="NZ_BAABRS010000002.1"/>
</dbReference>
<reference evidence="2 3" key="1">
    <citation type="submission" date="2021-11" db="EMBL/GenBank/DDBJ databases">
        <title>Aliifidinibius sp. nov., a new bacterium isolated from saline soil.</title>
        <authorList>
            <person name="Galisteo C."/>
            <person name="De La Haba R."/>
            <person name="Sanchez-Porro C."/>
            <person name="Ventosa A."/>
        </authorList>
    </citation>
    <scope>NUCLEOTIDE SEQUENCE [LARGE SCALE GENOMIC DNA]</scope>
    <source>
        <strain evidence="2 3">KACC 190600</strain>
    </source>
</reference>
<organism evidence="2 3">
    <name type="scientific">Fodinibius salicampi</name>
    <dbReference type="NCBI Taxonomy" id="1920655"/>
    <lineage>
        <taxon>Bacteria</taxon>
        <taxon>Pseudomonadati</taxon>
        <taxon>Balneolota</taxon>
        <taxon>Balneolia</taxon>
        <taxon>Balneolales</taxon>
        <taxon>Balneolaceae</taxon>
        <taxon>Fodinibius</taxon>
    </lineage>
</organism>
<accession>A0ABT3PZX1</accession>
<comment type="caution">
    <text evidence="2">The sequence shown here is derived from an EMBL/GenBank/DDBJ whole genome shotgun (WGS) entry which is preliminary data.</text>
</comment>
<keyword evidence="1" id="KW-0472">Membrane</keyword>
<protein>
    <submittedName>
        <fullName evidence="2">Uncharacterized protein</fullName>
    </submittedName>
</protein>
<feature type="transmembrane region" description="Helical" evidence="1">
    <location>
        <begin position="7"/>
        <end position="30"/>
    </location>
</feature>
<dbReference type="Proteomes" id="UP001207337">
    <property type="component" value="Unassembled WGS sequence"/>
</dbReference>
<keyword evidence="3" id="KW-1185">Reference proteome</keyword>
<evidence type="ECO:0000313" key="2">
    <source>
        <dbReference type="EMBL" id="MCW9713414.1"/>
    </source>
</evidence>
<dbReference type="EMBL" id="JAJNDC010000002">
    <property type="protein sequence ID" value="MCW9713414.1"/>
    <property type="molecule type" value="Genomic_DNA"/>
</dbReference>
<proteinExistence type="predicted"/>
<gene>
    <name evidence="2" type="ORF">LQ318_10895</name>
</gene>
<keyword evidence="1" id="KW-0812">Transmembrane</keyword>
<sequence>MRYIIQPIFFLIELALKLAAPLSAIISMAASGNFIQKVLEGFHSLPDTVREIIWWIRNIPEISNIIDDYNTLTAAEFNQKYGAGAVNYVMDYLNEGVEYLQQVYVNLAERPLSTILAALLAFFICYLSARIVRFIRQKGEGSVITKFERQAGDRMFKKGDKNEKWF</sequence>
<evidence type="ECO:0000313" key="3">
    <source>
        <dbReference type="Proteomes" id="UP001207337"/>
    </source>
</evidence>
<keyword evidence="1" id="KW-1133">Transmembrane helix</keyword>
<feature type="transmembrane region" description="Helical" evidence="1">
    <location>
        <begin position="112"/>
        <end position="129"/>
    </location>
</feature>